<gene>
    <name evidence="2" type="ORF">Mgra_00003497</name>
</gene>
<dbReference type="AlphaFoldDB" id="A0A8S9ZU56"/>
<evidence type="ECO:0000313" key="2">
    <source>
        <dbReference type="EMBL" id="KAF7637109.1"/>
    </source>
</evidence>
<evidence type="ECO:0000313" key="3">
    <source>
        <dbReference type="Proteomes" id="UP000605970"/>
    </source>
</evidence>
<accession>A0A8S9ZU56</accession>
<proteinExistence type="predicted"/>
<dbReference type="Proteomes" id="UP000605970">
    <property type="component" value="Unassembled WGS sequence"/>
</dbReference>
<dbReference type="EMBL" id="JABEBT010000023">
    <property type="protein sequence ID" value="KAF7637109.1"/>
    <property type="molecule type" value="Genomic_DNA"/>
</dbReference>
<reference evidence="2" key="1">
    <citation type="journal article" date="2020" name="Ecol. Evol.">
        <title>Genome structure and content of the rice root-knot nematode (Meloidogyne graminicola).</title>
        <authorList>
            <person name="Phan N.T."/>
            <person name="Danchin E.G.J."/>
            <person name="Klopp C."/>
            <person name="Perfus-Barbeoch L."/>
            <person name="Kozlowski D.K."/>
            <person name="Koutsovoulos G.D."/>
            <person name="Lopez-Roques C."/>
            <person name="Bouchez O."/>
            <person name="Zahm M."/>
            <person name="Besnard G."/>
            <person name="Bellafiore S."/>
        </authorList>
    </citation>
    <scope>NUCLEOTIDE SEQUENCE</scope>
    <source>
        <strain evidence="2">VN-18</strain>
    </source>
</reference>
<organism evidence="2 3">
    <name type="scientific">Meloidogyne graminicola</name>
    <dbReference type="NCBI Taxonomy" id="189291"/>
    <lineage>
        <taxon>Eukaryota</taxon>
        <taxon>Metazoa</taxon>
        <taxon>Ecdysozoa</taxon>
        <taxon>Nematoda</taxon>
        <taxon>Chromadorea</taxon>
        <taxon>Rhabditida</taxon>
        <taxon>Tylenchina</taxon>
        <taxon>Tylenchomorpha</taxon>
        <taxon>Tylenchoidea</taxon>
        <taxon>Meloidogynidae</taxon>
        <taxon>Meloidogyninae</taxon>
        <taxon>Meloidogyne</taxon>
    </lineage>
</organism>
<keyword evidence="1" id="KW-0732">Signal</keyword>
<protein>
    <submittedName>
        <fullName evidence="2">Uncharacterized protein</fullName>
    </submittedName>
</protein>
<comment type="caution">
    <text evidence="2">The sequence shown here is derived from an EMBL/GenBank/DDBJ whole genome shotgun (WGS) entry which is preliminary data.</text>
</comment>
<dbReference type="OrthoDB" id="5900277at2759"/>
<keyword evidence="3" id="KW-1185">Reference proteome</keyword>
<feature type="chain" id="PRO_5035759654" evidence="1">
    <location>
        <begin position="24"/>
        <end position="202"/>
    </location>
</feature>
<name>A0A8S9ZU56_9BILA</name>
<evidence type="ECO:0000256" key="1">
    <source>
        <dbReference type="SAM" id="SignalP"/>
    </source>
</evidence>
<sequence length="202" mass="22756">MIPIKTIIIFTFWVILVSEQIFASQPGFETNDKEDERQQVGKDVGIQVGKNIGKGYTYNKKGRGKKTNVGKDIHTIKDETHFGKEMRITKDEGKETHDTENISNDKKIMMTKNTKTTTEPCNTKTCKECIQKWKNCKIIPTCQSCVSTGKECDRCAQDCETCNVDCMNCPIPCQAPNSMCTKCTGQKCLEQDHVNVALSLEE</sequence>
<feature type="signal peptide" evidence="1">
    <location>
        <begin position="1"/>
        <end position="23"/>
    </location>
</feature>